<dbReference type="NCBIfam" id="TIGR01891">
    <property type="entry name" value="amidohydrolases"/>
    <property type="match status" value="1"/>
</dbReference>
<dbReference type="Gene3D" id="3.40.630.10">
    <property type="entry name" value="Zn peptidases"/>
    <property type="match status" value="1"/>
</dbReference>
<dbReference type="Pfam" id="PF07687">
    <property type="entry name" value="M20_dimer"/>
    <property type="match status" value="1"/>
</dbReference>
<sequence length="395" mass="43651">MDILKNKVDSIFPEVTEWRRHFHKYPELSNNEKNTSETIARILEKLPLDIKKNIGGYGVVAELKGDSKGKTIAVRADMDALPIQERNEASYSSGVKNIMHACGHDGHISIVLGIAHVLSEMKNRLKGNVKFIFQPAEENAPNGGAKAMIESDVLKNPDVDAILGVHIWPDLDQGKIGIKKGQLMASSDYFKIEVFGKNGHASAPNEAVDTLFTACKIITTLQSSLSRILNPLDPSIVSVGTLKSGVRYNIISDYAVIEGTVRTLCLDSRRLIKRKISDVVDGICKIMGAEGKVDYEEGYPILNNDSKIIEIIEHSARESLDNQDVVILEKAALAAEDFANYLKEVPGAMIWLGSKNYELDYIYPLHNPKFNFDESILKTGINVLSAAIINYLDNN</sequence>
<feature type="domain" description="Peptidase M20 dimerisation" evidence="1">
    <location>
        <begin position="189"/>
        <end position="281"/>
    </location>
</feature>
<dbReference type="PIRSF" id="PIRSF005962">
    <property type="entry name" value="Pept_M20D_amidohydro"/>
    <property type="match status" value="1"/>
</dbReference>
<comment type="caution">
    <text evidence="2">The sequence shown here is derived from an EMBL/GenBank/DDBJ whole genome shotgun (WGS) entry which is preliminary data.</text>
</comment>
<dbReference type="InterPro" id="IPR002933">
    <property type="entry name" value="Peptidase_M20"/>
</dbReference>
<reference evidence="2 3" key="1">
    <citation type="submission" date="2021-10" db="EMBL/GenBank/DDBJ databases">
        <title>Lutispora strain m25 sp. nov., a thermophilic, non-spore-forming bacterium isolated from a lab-scale methanogenic bioreactor digesting anaerobic sludge.</title>
        <authorList>
            <person name="El Houari A."/>
            <person name="Mcdonald J."/>
        </authorList>
    </citation>
    <scope>NUCLEOTIDE SEQUENCE [LARGE SCALE GENOMIC DNA]</scope>
    <source>
        <strain evidence="3">m25</strain>
    </source>
</reference>
<accession>A0ABT1NG82</accession>
<keyword evidence="3" id="KW-1185">Reference proteome</keyword>
<protein>
    <submittedName>
        <fullName evidence="2">Amidohydrolase</fullName>
    </submittedName>
</protein>
<dbReference type="PANTHER" id="PTHR11014">
    <property type="entry name" value="PEPTIDASE M20 FAMILY MEMBER"/>
    <property type="match status" value="1"/>
</dbReference>
<dbReference type="SUPFAM" id="SSF53187">
    <property type="entry name" value="Zn-dependent exopeptidases"/>
    <property type="match status" value="1"/>
</dbReference>
<dbReference type="InterPro" id="IPR011650">
    <property type="entry name" value="Peptidase_M20_dimer"/>
</dbReference>
<dbReference type="EMBL" id="JAJEKE010000010">
    <property type="protein sequence ID" value="MCQ1530295.1"/>
    <property type="molecule type" value="Genomic_DNA"/>
</dbReference>
<name>A0ABT1NG82_9FIRM</name>
<dbReference type="Proteomes" id="UP001651880">
    <property type="component" value="Unassembled WGS sequence"/>
</dbReference>
<organism evidence="2 3">
    <name type="scientific">Lutispora saccharofermentans</name>
    <dbReference type="NCBI Taxonomy" id="3024236"/>
    <lineage>
        <taxon>Bacteria</taxon>
        <taxon>Bacillati</taxon>
        <taxon>Bacillota</taxon>
        <taxon>Clostridia</taxon>
        <taxon>Lutisporales</taxon>
        <taxon>Lutisporaceae</taxon>
        <taxon>Lutispora</taxon>
    </lineage>
</organism>
<evidence type="ECO:0000259" key="1">
    <source>
        <dbReference type="Pfam" id="PF07687"/>
    </source>
</evidence>
<gene>
    <name evidence="2" type="ORF">LJD61_12145</name>
</gene>
<evidence type="ECO:0000313" key="2">
    <source>
        <dbReference type="EMBL" id="MCQ1530295.1"/>
    </source>
</evidence>
<dbReference type="InterPro" id="IPR017439">
    <property type="entry name" value="Amidohydrolase"/>
</dbReference>
<evidence type="ECO:0000313" key="3">
    <source>
        <dbReference type="Proteomes" id="UP001651880"/>
    </source>
</evidence>
<dbReference type="Gene3D" id="3.30.70.360">
    <property type="match status" value="1"/>
</dbReference>
<proteinExistence type="predicted"/>
<dbReference type="RefSeq" id="WP_255227813.1">
    <property type="nucleotide sequence ID" value="NZ_JAJEKE010000010.1"/>
</dbReference>
<dbReference type="SUPFAM" id="SSF55031">
    <property type="entry name" value="Bacterial exopeptidase dimerisation domain"/>
    <property type="match status" value="1"/>
</dbReference>
<dbReference type="Pfam" id="PF01546">
    <property type="entry name" value="Peptidase_M20"/>
    <property type="match status" value="1"/>
</dbReference>
<dbReference type="PANTHER" id="PTHR11014:SF63">
    <property type="entry name" value="METALLOPEPTIDASE, PUTATIVE (AFU_ORTHOLOGUE AFUA_6G09600)-RELATED"/>
    <property type="match status" value="1"/>
</dbReference>
<dbReference type="InterPro" id="IPR036264">
    <property type="entry name" value="Bact_exopeptidase_dim_dom"/>
</dbReference>